<dbReference type="AlphaFoldDB" id="A0A4R9KEN2"/>
<dbReference type="Proteomes" id="UP000297762">
    <property type="component" value="Unassembled WGS sequence"/>
</dbReference>
<accession>A0A4R9KEN2</accession>
<reference evidence="1" key="1">
    <citation type="journal article" date="2019" name="PLoS Negl. Trop. Dis.">
        <title>Revisiting the worldwide diversity of Leptospira species in the environment.</title>
        <authorList>
            <person name="Vincent A.T."/>
            <person name="Schiettekatte O."/>
            <person name="Bourhy P."/>
            <person name="Veyrier F.J."/>
            <person name="Picardeau M."/>
        </authorList>
    </citation>
    <scope>NUCLEOTIDE SEQUENCE [LARGE SCALE GENOMIC DNA]</scope>
    <source>
        <strain evidence="1">201702455</strain>
    </source>
</reference>
<comment type="caution">
    <text evidence="1">The sequence shown here is derived from an EMBL/GenBank/DDBJ whole genome shotgun (WGS) entry which is preliminary data.</text>
</comment>
<dbReference type="EMBL" id="RQGF01000008">
    <property type="protein sequence ID" value="TGL64339.1"/>
    <property type="molecule type" value="Genomic_DNA"/>
</dbReference>
<name>A0A4R9KEN2_9LEPT</name>
<sequence>MLTICLYHESHIEISLHPEFIIYKKGVFPRRIILKEDISSIFKKSINRKAGPVIVLKIKRKEEIRISPNLFAKDPYETLRKYRSNLDF</sequence>
<protein>
    <submittedName>
        <fullName evidence="1">Uncharacterized protein</fullName>
    </submittedName>
</protein>
<dbReference type="OrthoDB" id="9978632at2"/>
<gene>
    <name evidence="1" type="ORF">EHQ64_02875</name>
</gene>
<keyword evidence="2" id="KW-1185">Reference proteome</keyword>
<organism evidence="1 2">
    <name type="scientific">Leptospira sarikeiensis</name>
    <dbReference type="NCBI Taxonomy" id="2484943"/>
    <lineage>
        <taxon>Bacteria</taxon>
        <taxon>Pseudomonadati</taxon>
        <taxon>Spirochaetota</taxon>
        <taxon>Spirochaetia</taxon>
        <taxon>Leptospirales</taxon>
        <taxon>Leptospiraceae</taxon>
        <taxon>Leptospira</taxon>
    </lineage>
</organism>
<evidence type="ECO:0000313" key="2">
    <source>
        <dbReference type="Proteomes" id="UP000297762"/>
    </source>
</evidence>
<evidence type="ECO:0000313" key="1">
    <source>
        <dbReference type="EMBL" id="TGL64339.1"/>
    </source>
</evidence>
<proteinExistence type="predicted"/>